<evidence type="ECO:0000313" key="2">
    <source>
        <dbReference type="Proteomes" id="UP001212741"/>
    </source>
</evidence>
<dbReference type="EMBL" id="JAQLEC010000020">
    <property type="protein sequence ID" value="MDB1839200.1"/>
    <property type="molecule type" value="Genomic_DNA"/>
</dbReference>
<protein>
    <submittedName>
        <fullName evidence="1">Uncharacterized protein</fullName>
    </submittedName>
</protein>
<proteinExistence type="predicted"/>
<sequence>MGRSIPPLQQLPHGLIENRIAPQRQHITHGKHITHDNQHINKQHEHQPIGEAMTNHHAEDGDKKSILDARIERAYANEYDAAFAAATIKNYASLPLATILADHPQLLKRCTKIMGDPDIRKLTDPYAPKRDNDSYVLTIGCLAHMLTALDTKLKLEWEPDERHELESKRNTLRTALFLPLDGLKRCNVELNTQARQKSGTTGQKTPRPHAAIVDRNRYNRMTAHFSAEGAAIRTLIDLLCLLSINELFEGYLALVPATAPKSVAKIIETCRRQFERHRNGSEMNASIAQYYAAHYKNDGCAPVEHQLRLAYTTPVATLHRFGALGACEPHGQAACPTTELDLRLGRTL</sequence>
<comment type="caution">
    <text evidence="1">The sequence shown here is derived from an EMBL/GenBank/DDBJ whole genome shotgun (WGS) entry which is preliminary data.</text>
</comment>
<organism evidence="1 2">
    <name type="scientific">Collinsella aerofaciens</name>
    <dbReference type="NCBI Taxonomy" id="74426"/>
    <lineage>
        <taxon>Bacteria</taxon>
        <taxon>Bacillati</taxon>
        <taxon>Actinomycetota</taxon>
        <taxon>Coriobacteriia</taxon>
        <taxon>Coriobacteriales</taxon>
        <taxon>Coriobacteriaceae</taxon>
        <taxon>Collinsella</taxon>
    </lineage>
</organism>
<reference evidence="1" key="1">
    <citation type="submission" date="2023-01" db="EMBL/GenBank/DDBJ databases">
        <title>Human gut microbiome strain richness.</title>
        <authorList>
            <person name="Chen-Liaw A."/>
        </authorList>
    </citation>
    <scope>NUCLEOTIDE SEQUENCE</scope>
    <source>
        <strain evidence="1">D54st1_D6_D54t1_190329</strain>
    </source>
</reference>
<dbReference type="Proteomes" id="UP001212741">
    <property type="component" value="Unassembled WGS sequence"/>
</dbReference>
<dbReference type="AlphaFoldDB" id="A0AAW6AQ98"/>
<dbReference type="RefSeq" id="WP_195521237.1">
    <property type="nucleotide sequence ID" value="NZ_JADNPG010000022.1"/>
</dbReference>
<gene>
    <name evidence="1" type="ORF">PMW86_06300</name>
</gene>
<evidence type="ECO:0000313" key="1">
    <source>
        <dbReference type="EMBL" id="MDB1839200.1"/>
    </source>
</evidence>
<name>A0AAW6AQ98_9ACTN</name>
<accession>A0AAW6AQ98</accession>